<sequence>MFVDAYLVGTVLYPERFTDVDVRKKAEEIYAFFFGEKGNGVLETIERELGPAGKIDLAGEAK</sequence>
<comment type="caution">
    <text evidence="1">The sequence shown here is derived from an EMBL/GenBank/DDBJ whole genome shotgun (WGS) entry which is preliminary data.</text>
</comment>
<gene>
    <name evidence="1" type="ORF">BLITH_1194</name>
</gene>
<dbReference type="Gene3D" id="3.40.50.1980">
    <property type="entry name" value="Nitrogenase molybdenum iron protein domain"/>
    <property type="match status" value="1"/>
</dbReference>
<organism evidence="1 2">
    <name type="scientific">Brockia lithotrophica</name>
    <dbReference type="NCBI Taxonomy" id="933949"/>
    <lineage>
        <taxon>Bacteria</taxon>
        <taxon>Bacillati</taxon>
        <taxon>Bacillota</taxon>
        <taxon>Bacilli</taxon>
        <taxon>Bacillales</taxon>
        <taxon>Bacillales Family X. Incertae Sedis</taxon>
        <taxon>Brockia</taxon>
    </lineage>
</organism>
<protein>
    <submittedName>
        <fullName evidence="1">Vitamin B12 ABC transporter, B12-binding component BtuF</fullName>
    </submittedName>
</protein>
<dbReference type="AlphaFoldDB" id="A0A2T5G442"/>
<reference evidence="1 2" key="1">
    <citation type="submission" date="2017-08" db="EMBL/GenBank/DDBJ databases">
        <title>Burning lignite coal seam in the remote Altai Mountains harbors a hydrogen-driven thermophilic microbial community.</title>
        <authorList>
            <person name="Kadnikov V.V."/>
            <person name="Mardanov A.V."/>
            <person name="Ivasenko D."/>
            <person name="Beletsky A.V."/>
            <person name="Karnachuk O.V."/>
            <person name="Ravin N.V."/>
        </authorList>
    </citation>
    <scope>NUCLEOTIDE SEQUENCE [LARGE SCALE GENOMIC DNA]</scope>
    <source>
        <strain evidence="1">AL31</strain>
    </source>
</reference>
<name>A0A2T5G442_9BACL</name>
<evidence type="ECO:0000313" key="1">
    <source>
        <dbReference type="EMBL" id="PTQ50956.1"/>
    </source>
</evidence>
<dbReference type="Proteomes" id="UP000244016">
    <property type="component" value="Unassembled WGS sequence"/>
</dbReference>
<proteinExistence type="predicted"/>
<dbReference type="EMBL" id="PEBW01000008">
    <property type="protein sequence ID" value="PTQ50956.1"/>
    <property type="molecule type" value="Genomic_DNA"/>
</dbReference>
<accession>A0A2T5G442</accession>
<evidence type="ECO:0000313" key="2">
    <source>
        <dbReference type="Proteomes" id="UP000244016"/>
    </source>
</evidence>